<organism evidence="2 3">
    <name type="scientific">Actinorugispora endophytica</name>
    <dbReference type="NCBI Taxonomy" id="1605990"/>
    <lineage>
        <taxon>Bacteria</taxon>
        <taxon>Bacillati</taxon>
        <taxon>Actinomycetota</taxon>
        <taxon>Actinomycetes</taxon>
        <taxon>Streptosporangiales</taxon>
        <taxon>Nocardiopsidaceae</taxon>
        <taxon>Actinorugispora</taxon>
    </lineage>
</organism>
<proteinExistence type="predicted"/>
<keyword evidence="1" id="KW-0175">Coiled coil</keyword>
<reference evidence="2 3" key="1">
    <citation type="submission" date="2019-03" db="EMBL/GenBank/DDBJ databases">
        <title>Genomic Encyclopedia of Type Strains, Phase IV (KMG-IV): sequencing the most valuable type-strain genomes for metagenomic binning, comparative biology and taxonomic classification.</title>
        <authorList>
            <person name="Goeker M."/>
        </authorList>
    </citation>
    <scope>NUCLEOTIDE SEQUENCE [LARGE SCALE GENOMIC DNA]</scope>
    <source>
        <strain evidence="2 3">DSM 46770</strain>
    </source>
</reference>
<name>A0A4R6UU65_9ACTN</name>
<feature type="coiled-coil region" evidence="1">
    <location>
        <begin position="15"/>
        <end position="98"/>
    </location>
</feature>
<dbReference type="AlphaFoldDB" id="A0A4R6UU65"/>
<keyword evidence="3" id="KW-1185">Reference proteome</keyword>
<dbReference type="Proteomes" id="UP000295281">
    <property type="component" value="Unassembled WGS sequence"/>
</dbReference>
<dbReference type="EMBL" id="SNYN01000016">
    <property type="protein sequence ID" value="TDQ49293.1"/>
    <property type="molecule type" value="Genomic_DNA"/>
</dbReference>
<accession>A0A4R6UU65</accession>
<gene>
    <name evidence="2" type="ORF">EV190_11690</name>
</gene>
<sequence length="107" mass="12818">MWFVGGNQDRGSTVLDGLTAEVNRVELQAETCERALGVYQRDHAELDRRVRRLETELEELRRARIEAYSRWWDTREDRDRAVHVARRLRRRLERLRRRLSCQGLAEG</sequence>
<protein>
    <submittedName>
        <fullName evidence="2">Uncharacterized protein</fullName>
    </submittedName>
</protein>
<evidence type="ECO:0000313" key="2">
    <source>
        <dbReference type="EMBL" id="TDQ49293.1"/>
    </source>
</evidence>
<evidence type="ECO:0000256" key="1">
    <source>
        <dbReference type="SAM" id="Coils"/>
    </source>
</evidence>
<evidence type="ECO:0000313" key="3">
    <source>
        <dbReference type="Proteomes" id="UP000295281"/>
    </source>
</evidence>
<comment type="caution">
    <text evidence="2">The sequence shown here is derived from an EMBL/GenBank/DDBJ whole genome shotgun (WGS) entry which is preliminary data.</text>
</comment>